<gene>
    <name evidence="1" type="ORF">E6Q11_02425</name>
</gene>
<reference evidence="1 2" key="1">
    <citation type="submission" date="2018-09" db="EMBL/GenBank/DDBJ databases">
        <title>Metagenome Assembled Genomes from an Advanced Water Purification Facility.</title>
        <authorList>
            <person name="Stamps B.W."/>
            <person name="Spear J.R."/>
        </authorList>
    </citation>
    <scope>NUCLEOTIDE SEQUENCE [LARGE SCALE GENOMIC DNA]</scope>
    <source>
        <strain evidence="1">Bin_63_2</strain>
    </source>
</reference>
<protein>
    <submittedName>
        <fullName evidence="1">Uncharacterized protein</fullName>
    </submittedName>
</protein>
<dbReference type="Proteomes" id="UP000321026">
    <property type="component" value="Unassembled WGS sequence"/>
</dbReference>
<evidence type="ECO:0000313" key="2">
    <source>
        <dbReference type="Proteomes" id="UP000321026"/>
    </source>
</evidence>
<evidence type="ECO:0000313" key="1">
    <source>
        <dbReference type="EMBL" id="TXG77604.1"/>
    </source>
</evidence>
<dbReference type="AlphaFoldDB" id="A0A5C7J931"/>
<dbReference type="EMBL" id="SSDS01000041">
    <property type="protein sequence ID" value="TXG77604.1"/>
    <property type="molecule type" value="Genomic_DNA"/>
</dbReference>
<accession>A0A5C7J931</accession>
<organism evidence="1 2">
    <name type="scientific">Candidatus Dojkabacteria bacterium</name>
    <dbReference type="NCBI Taxonomy" id="2099670"/>
    <lineage>
        <taxon>Bacteria</taxon>
        <taxon>Candidatus Dojkabacteria</taxon>
    </lineage>
</organism>
<name>A0A5C7J931_9BACT</name>
<comment type="caution">
    <text evidence="1">The sequence shown here is derived from an EMBL/GenBank/DDBJ whole genome shotgun (WGS) entry which is preliminary data.</text>
</comment>
<proteinExistence type="predicted"/>
<sequence length="214" mass="24817">MNTTTLTQKELIARILKKPDSFAYYGDKDMFNTWGYLPIGVTTRDDRDTLNESNQCVIFEDLKSINPNHVEIQNNSHWACGWVKQIAIKVYHDGKLTKVAKKAIEWVKELEEGYPVADDCDYSDREADAMAGDIEFYKDDFIKEILTYFNLKERPKGVSRKSLHNLAADIYAEDCGYRGRDDAFVTPDSIDRYLADKYSDRSYHEKTLKKLTKK</sequence>